<dbReference type="GO" id="GO:0006952">
    <property type="term" value="P:defense response"/>
    <property type="evidence" value="ECO:0007669"/>
    <property type="project" value="InterPro"/>
</dbReference>
<dbReference type="SMART" id="SM01037">
    <property type="entry name" value="Bet_v_1"/>
    <property type="match status" value="3"/>
</dbReference>
<dbReference type="STRING" id="56857.A0A200Q0T6"/>
<proteinExistence type="inferred from homology"/>
<feature type="domain" description="Bet v I/Major latex protein" evidence="2">
    <location>
        <begin position="311"/>
        <end position="464"/>
    </location>
</feature>
<dbReference type="Gene3D" id="3.30.530.20">
    <property type="match status" value="3"/>
</dbReference>
<dbReference type="CDD" id="cd07816">
    <property type="entry name" value="Bet_v1-like"/>
    <property type="match status" value="3"/>
</dbReference>
<dbReference type="InterPro" id="IPR052006">
    <property type="entry name" value="MLP-like"/>
</dbReference>
<dbReference type="AlphaFoldDB" id="A0A200Q0T6"/>
<feature type="domain" description="Bet v I/Major latex protein" evidence="2">
    <location>
        <begin position="165"/>
        <end position="307"/>
    </location>
</feature>
<dbReference type="PANTHER" id="PTHR31338:SF16">
    <property type="entry name" value="POLYKETIDE CYCLASE_DEHYDRASE AND LIPID TRANSPORT SUPERFAMILY PROTEIN"/>
    <property type="match status" value="1"/>
</dbReference>
<keyword evidence="4" id="KW-1185">Reference proteome</keyword>
<accession>A0A200Q0T6</accession>
<dbReference type="InterPro" id="IPR023393">
    <property type="entry name" value="START-like_dom_sf"/>
</dbReference>
<sequence>MASSNNIEKLEVEIEVQCSADKFYRMFKHDVKEIPKHLPHIIEHVEVLEGDGVNAGTVKLWKYILEGKSLCVKERMKVVDDEKRMITHSAIGGDLMNDYKFFDATFIATPKVDGDGSVVTWHVEYEKANEDAPVPTNYIDFFVSWTKDLNAHLHGNQSHAGNNIEKLEVEVEVQCSADKFYRMFKHDVKEIPKHLPHLYEHVEVLEGDGVSAGSVKLWKYILDGKSLYVKERMKVVDDEKRMITHSIFEGEVMKDYKFFDVTFIVTPKGRHHGDGSVVTWHVEYEKANEDTHIPTNYIDFVVYIRSFMASANIEKLEVEVEVQCSADKFYRMFKHDVKEMPKHLPHLFESVEVLEGDGVSAGTVKLWKYILDGKSLYAKERMKVVDDEKRMITLSVFEGEVMKDYKFFDVTFIVTPKGRHHGDGSVVTWHVEYEKANKDAPTPSNYIDFVVWVTKDLNSHLHKGA</sequence>
<dbReference type="Pfam" id="PF00407">
    <property type="entry name" value="Bet_v_1"/>
    <property type="match status" value="3"/>
</dbReference>
<dbReference type="Proteomes" id="UP000195402">
    <property type="component" value="Unassembled WGS sequence"/>
</dbReference>
<dbReference type="SUPFAM" id="SSF55961">
    <property type="entry name" value="Bet v1-like"/>
    <property type="match status" value="3"/>
</dbReference>
<evidence type="ECO:0000313" key="3">
    <source>
        <dbReference type="EMBL" id="OVA04089.1"/>
    </source>
</evidence>
<name>A0A200Q0T6_MACCD</name>
<gene>
    <name evidence="3" type="ORF">BVC80_849g16</name>
</gene>
<evidence type="ECO:0000259" key="2">
    <source>
        <dbReference type="SMART" id="SM01037"/>
    </source>
</evidence>
<protein>
    <submittedName>
        <fullName evidence="3">Bet v I domain</fullName>
    </submittedName>
</protein>
<dbReference type="OrthoDB" id="1072116at2759"/>
<evidence type="ECO:0000256" key="1">
    <source>
        <dbReference type="ARBA" id="ARBA00038242"/>
    </source>
</evidence>
<comment type="caution">
    <text evidence="3">The sequence shown here is derived from an EMBL/GenBank/DDBJ whole genome shotgun (WGS) entry which is preliminary data.</text>
</comment>
<feature type="domain" description="Bet v I/Major latex protein" evidence="2">
    <location>
        <begin position="8"/>
        <end position="156"/>
    </location>
</feature>
<dbReference type="EMBL" id="MVGT01003406">
    <property type="protein sequence ID" value="OVA04089.1"/>
    <property type="molecule type" value="Genomic_DNA"/>
</dbReference>
<dbReference type="FunCoup" id="A0A200Q0T6">
    <property type="interactions" value="157"/>
</dbReference>
<dbReference type="InParanoid" id="A0A200Q0T6"/>
<organism evidence="3 4">
    <name type="scientific">Macleaya cordata</name>
    <name type="common">Five-seeded plume-poppy</name>
    <name type="synonym">Bocconia cordata</name>
    <dbReference type="NCBI Taxonomy" id="56857"/>
    <lineage>
        <taxon>Eukaryota</taxon>
        <taxon>Viridiplantae</taxon>
        <taxon>Streptophyta</taxon>
        <taxon>Embryophyta</taxon>
        <taxon>Tracheophyta</taxon>
        <taxon>Spermatophyta</taxon>
        <taxon>Magnoliopsida</taxon>
        <taxon>Ranunculales</taxon>
        <taxon>Papaveraceae</taxon>
        <taxon>Papaveroideae</taxon>
        <taxon>Macleaya</taxon>
    </lineage>
</organism>
<dbReference type="PANTHER" id="PTHR31338">
    <property type="entry name" value="POLYKETIDE CYCLASE/DEHYDRASE AND LIPID TRANSPORT SUPERFAMILY PROTEIN"/>
    <property type="match status" value="1"/>
</dbReference>
<evidence type="ECO:0000313" key="4">
    <source>
        <dbReference type="Proteomes" id="UP000195402"/>
    </source>
</evidence>
<comment type="similarity">
    <text evidence="1">Belongs to the MLP family.</text>
</comment>
<reference evidence="3 4" key="1">
    <citation type="journal article" date="2017" name="Mol. Plant">
        <title>The Genome of Medicinal Plant Macleaya cordata Provides New Insights into Benzylisoquinoline Alkaloids Metabolism.</title>
        <authorList>
            <person name="Liu X."/>
            <person name="Liu Y."/>
            <person name="Huang P."/>
            <person name="Ma Y."/>
            <person name="Qing Z."/>
            <person name="Tang Q."/>
            <person name="Cao H."/>
            <person name="Cheng P."/>
            <person name="Zheng Y."/>
            <person name="Yuan Z."/>
            <person name="Zhou Y."/>
            <person name="Liu J."/>
            <person name="Tang Z."/>
            <person name="Zhuo Y."/>
            <person name="Zhang Y."/>
            <person name="Yu L."/>
            <person name="Huang J."/>
            <person name="Yang P."/>
            <person name="Peng Q."/>
            <person name="Zhang J."/>
            <person name="Jiang W."/>
            <person name="Zhang Z."/>
            <person name="Lin K."/>
            <person name="Ro D.K."/>
            <person name="Chen X."/>
            <person name="Xiong X."/>
            <person name="Shang Y."/>
            <person name="Huang S."/>
            <person name="Zeng J."/>
        </authorList>
    </citation>
    <scope>NUCLEOTIDE SEQUENCE [LARGE SCALE GENOMIC DNA]</scope>
    <source>
        <strain evidence="4">cv. BLH2017</strain>
        <tissue evidence="3">Root</tissue>
    </source>
</reference>
<dbReference type="InterPro" id="IPR000916">
    <property type="entry name" value="Bet_v_I/MLP"/>
</dbReference>